<organism evidence="5 6">
    <name type="scientific">Orchesella cincta</name>
    <name type="common">Springtail</name>
    <name type="synonym">Podura cincta</name>
    <dbReference type="NCBI Taxonomy" id="48709"/>
    <lineage>
        <taxon>Eukaryota</taxon>
        <taxon>Metazoa</taxon>
        <taxon>Ecdysozoa</taxon>
        <taxon>Arthropoda</taxon>
        <taxon>Hexapoda</taxon>
        <taxon>Collembola</taxon>
        <taxon>Entomobryomorpha</taxon>
        <taxon>Entomobryoidea</taxon>
        <taxon>Orchesellidae</taxon>
        <taxon>Orchesellinae</taxon>
        <taxon>Orchesella</taxon>
    </lineage>
</organism>
<proteinExistence type="predicted"/>
<name>A0A1D2NKI7_ORCCI</name>
<dbReference type="AlphaFoldDB" id="A0A1D2NKI7"/>
<comment type="caution">
    <text evidence="5">The sequence shown here is derived from an EMBL/GenBank/DDBJ whole genome shotgun (WGS) entry which is preliminary data.</text>
</comment>
<evidence type="ECO:0000256" key="1">
    <source>
        <dbReference type="ARBA" id="ARBA00022737"/>
    </source>
</evidence>
<gene>
    <name evidence="5" type="ORF">Ocin01_00914</name>
</gene>
<dbReference type="OrthoDB" id="2134805at2759"/>
<feature type="domain" description="Orc1-like AAA ATPase" evidence="4">
    <location>
        <begin position="335"/>
        <end position="468"/>
    </location>
</feature>
<evidence type="ECO:0000256" key="3">
    <source>
        <dbReference type="SAM" id="MobiDB-lite"/>
    </source>
</evidence>
<dbReference type="OMA" id="YSNQRRW"/>
<dbReference type="SMART" id="SM00028">
    <property type="entry name" value="TPR"/>
    <property type="match status" value="6"/>
</dbReference>
<feature type="region of interest" description="Disordered" evidence="3">
    <location>
        <begin position="232"/>
        <end position="254"/>
    </location>
</feature>
<keyword evidence="6" id="KW-1185">Reference proteome</keyword>
<evidence type="ECO:0000313" key="5">
    <source>
        <dbReference type="EMBL" id="ODN05757.1"/>
    </source>
</evidence>
<dbReference type="Proteomes" id="UP000094527">
    <property type="component" value="Unassembled WGS sequence"/>
</dbReference>
<protein>
    <submittedName>
        <fullName evidence="5">Nephrocystin-3</fullName>
    </submittedName>
</protein>
<dbReference type="Pfam" id="PF13424">
    <property type="entry name" value="TPR_12"/>
    <property type="match status" value="2"/>
</dbReference>
<evidence type="ECO:0000259" key="4">
    <source>
        <dbReference type="Pfam" id="PF13191"/>
    </source>
</evidence>
<dbReference type="Gene3D" id="3.40.50.300">
    <property type="entry name" value="P-loop containing nucleotide triphosphate hydrolases"/>
    <property type="match status" value="1"/>
</dbReference>
<dbReference type="SUPFAM" id="SSF48452">
    <property type="entry name" value="TPR-like"/>
    <property type="match status" value="1"/>
</dbReference>
<dbReference type="InterPro" id="IPR027417">
    <property type="entry name" value="P-loop_NTPase"/>
</dbReference>
<dbReference type="InterPro" id="IPR011990">
    <property type="entry name" value="TPR-like_helical_dom_sf"/>
</dbReference>
<dbReference type="Pfam" id="PF13191">
    <property type="entry name" value="AAA_16"/>
    <property type="match status" value="1"/>
</dbReference>
<dbReference type="EMBL" id="LJIJ01000017">
    <property type="protein sequence ID" value="ODN05757.1"/>
    <property type="molecule type" value="Genomic_DNA"/>
</dbReference>
<dbReference type="STRING" id="48709.A0A1D2NKI7"/>
<feature type="compositionally biased region" description="Polar residues" evidence="3">
    <location>
        <begin position="232"/>
        <end position="246"/>
    </location>
</feature>
<dbReference type="InterPro" id="IPR041664">
    <property type="entry name" value="AAA_16"/>
</dbReference>
<dbReference type="SUPFAM" id="SSF52540">
    <property type="entry name" value="P-loop containing nucleoside triphosphate hydrolases"/>
    <property type="match status" value="1"/>
</dbReference>
<dbReference type="InterPro" id="IPR019734">
    <property type="entry name" value="TPR_rpt"/>
</dbReference>
<keyword evidence="1" id="KW-0677">Repeat</keyword>
<dbReference type="PANTHER" id="PTHR45641">
    <property type="entry name" value="TETRATRICOPEPTIDE REPEAT PROTEIN (AFU_ORTHOLOGUE AFUA_6G03870)"/>
    <property type="match status" value="1"/>
</dbReference>
<accession>A0A1D2NKI7</accession>
<evidence type="ECO:0000313" key="6">
    <source>
        <dbReference type="Proteomes" id="UP000094527"/>
    </source>
</evidence>
<dbReference type="Gene3D" id="1.25.40.10">
    <property type="entry name" value="Tetratricopeptide repeat domain"/>
    <property type="match status" value="2"/>
</dbReference>
<keyword evidence="2" id="KW-0802">TPR repeat</keyword>
<evidence type="ECO:0000256" key="2">
    <source>
        <dbReference type="ARBA" id="ARBA00022803"/>
    </source>
</evidence>
<reference evidence="5 6" key="1">
    <citation type="journal article" date="2016" name="Genome Biol. Evol.">
        <title>Gene Family Evolution Reflects Adaptation to Soil Environmental Stressors in the Genome of the Collembolan Orchesella cincta.</title>
        <authorList>
            <person name="Faddeeva-Vakhrusheva A."/>
            <person name="Derks M.F."/>
            <person name="Anvar S.Y."/>
            <person name="Agamennone V."/>
            <person name="Suring W."/>
            <person name="Smit S."/>
            <person name="van Straalen N.M."/>
            <person name="Roelofs D."/>
        </authorList>
    </citation>
    <scope>NUCLEOTIDE SEQUENCE [LARGE SCALE GENOMIC DNA]</scope>
    <source>
        <tissue evidence="5">Mixed pool</tissue>
    </source>
</reference>
<sequence length="1246" mass="140907">MGSTQELSDADTAVSEVISSENCSETDLCVIQESIKNSDGSLFNIRKIQISQKTLDTQVNLLRFIVKTVQKLVNLPSSLFVTYNKVWFEGSLADACEKLVDAEDGINGQQCQQTNNLAEFEVNAKSDTVKDKSTFLCISIKSSDSFVTLEEWLKDRENVVLYEVQIVHILTQVISLLSMLLEKGITKSNFSTRDIFVFPQFGTQTLLAPIKLGNLNVERLDSAIVSLCQDQGSQNNTQSNDLSTTPQPKPDSPLQSVAQVFADLVQRHFNANDQKQNHSLAPNVNNAEVLELIKEVIMTSDETTASLNQILAKLEKIKEKYSKSVFLGITEPKTTFVGRESELTTLLQLLEKKNSKNSIIILHGKSGSGKSELVNQLAQSFTRTCDGSIICFNASSVDALTSAVISFSSYPTLNISTRDYIGNSRGIRNVFSDMLQYFTDKNLLVVFENVNEATEELLDLIQVFKETSKSEGTTTQNLLMVTRNDYWSNSTTTEHTLVSLSNLNSSESVEILAKPAAWDGRILLEAELEAAKTLAEKFNHIPLSLELVSIFIKQCNIEAPTYTNMYSYILELFQTFKDAHPDIVSLNATSLYYFVLSKLHETLNEEDKRTTRYILYVLQYIDGNCGILVDILINIITQFDPDRSVETIEKEVHRSIDSLSKFGLIGIRDKIIYLPLCKQESLKEVFVHMFKPDLTLNSQNLLCVLKTVLLQSSLDDHHQCWKLVPHAIQIWTTITGTNPNHAKQFDSIPELIATTAKALNKFEEITHFVKKATEIFTSAFGSPHEFHVLKLKFLIAEESLLRKARVNEAFTIFKTISEQSHAEPKDSLMLKLKSLIHLGRIHITRQEYEKAISCCQQVQIFAVQKISRLQLDSEPIVLKARMLHGYAYLQQNNLEEGKKILLQVIPLMERYSGPDASQIRGLITEAKFYLATLLRKNGDLVNALMMQTKVLEERERVLGRKHPDTWSSKQEMAMLYSSYDNHDKALLLLREVLEIQEEVLGAPSNRQSLQTMNAIAEIEAKLGNFDDALELYEAIDLIEQQVLGESDEMRISSQLKQADVLVVLGQYKEAIDIFDLVIALQTSVLEENSGRMKLYEEIVAKREKADRSMEIVGNYWFGLTPDNLNNPSDLETLAKKHEVAMELCENTDHHGALRFLREVQEDCTHLDDTNRFHLNVKADLARVLGLVGKFNESFSVYKEIIPFLDATFGECDELTMLCKDTMGQVFLFSGNQFLKRQMSNLKWFLL</sequence>